<dbReference type="EMBL" id="FZOB01000010">
    <property type="protein sequence ID" value="SNR84722.1"/>
    <property type="molecule type" value="Genomic_DNA"/>
</dbReference>
<evidence type="ECO:0000256" key="3">
    <source>
        <dbReference type="ARBA" id="ARBA00022801"/>
    </source>
</evidence>
<dbReference type="PANTHER" id="PTHR11358:SF26">
    <property type="entry name" value="GUANIDINO ACID HYDROLASE, MITOCHONDRIAL"/>
    <property type="match status" value="1"/>
</dbReference>
<comment type="cofactor">
    <cofactor evidence="4">
        <name>Mn(2+)</name>
        <dbReference type="ChEBI" id="CHEBI:29035"/>
    </cofactor>
    <text evidence="4">Binds 2 manganese ions per subunit.</text>
</comment>
<evidence type="ECO:0000256" key="2">
    <source>
        <dbReference type="ARBA" id="ARBA00022723"/>
    </source>
</evidence>
<feature type="binding site" evidence="4">
    <location>
        <position position="120"/>
    </location>
    <ligand>
        <name>Mn(2+)</name>
        <dbReference type="ChEBI" id="CHEBI:29035"/>
        <label>1</label>
    </ligand>
</feature>
<evidence type="ECO:0000256" key="1">
    <source>
        <dbReference type="ARBA" id="ARBA00009227"/>
    </source>
</evidence>
<dbReference type="GO" id="GO:0033389">
    <property type="term" value="P:putrescine biosynthetic process from arginine, via agmatine"/>
    <property type="evidence" value="ECO:0007669"/>
    <property type="project" value="TreeGrafter"/>
</dbReference>
<dbReference type="OrthoDB" id="9788689at2"/>
<name>A0A238ZNI7_9BACT</name>
<keyword evidence="7" id="KW-1185">Reference proteome</keyword>
<feature type="binding site" evidence="4">
    <location>
        <position position="95"/>
    </location>
    <ligand>
        <name>Mn(2+)</name>
        <dbReference type="ChEBI" id="CHEBI:29035"/>
        <label>1</label>
    </ligand>
</feature>
<dbReference type="InterPro" id="IPR020855">
    <property type="entry name" value="Ureohydrolase_Mn_BS"/>
</dbReference>
<feature type="binding site" evidence="4">
    <location>
        <position position="193"/>
    </location>
    <ligand>
        <name>Mn(2+)</name>
        <dbReference type="ChEBI" id="CHEBI:29035"/>
        <label>1</label>
    </ligand>
</feature>
<dbReference type="Gene3D" id="3.40.800.10">
    <property type="entry name" value="Ureohydrolase domain"/>
    <property type="match status" value="1"/>
</dbReference>
<dbReference type="PIRSF" id="PIRSF036979">
    <property type="entry name" value="Arginase"/>
    <property type="match status" value="1"/>
</dbReference>
<dbReference type="PANTHER" id="PTHR11358">
    <property type="entry name" value="ARGINASE/AGMATINASE"/>
    <property type="match status" value="1"/>
</dbReference>
<keyword evidence="3 5" id="KW-0378">Hydrolase</keyword>
<feature type="binding site" evidence="4">
    <location>
        <position position="118"/>
    </location>
    <ligand>
        <name>Mn(2+)</name>
        <dbReference type="ChEBI" id="CHEBI:29035"/>
        <label>1</label>
    </ligand>
</feature>
<keyword evidence="2 4" id="KW-0479">Metal-binding</keyword>
<organism evidence="6 7">
    <name type="scientific">Desulfurobacterium atlanticum</name>
    <dbReference type="NCBI Taxonomy" id="240169"/>
    <lineage>
        <taxon>Bacteria</taxon>
        <taxon>Pseudomonadati</taxon>
        <taxon>Aquificota</taxon>
        <taxon>Aquificia</taxon>
        <taxon>Desulfurobacteriales</taxon>
        <taxon>Desulfurobacteriaceae</taxon>
        <taxon>Desulfurobacterium</taxon>
    </lineage>
</organism>
<dbReference type="RefSeq" id="WP_089323394.1">
    <property type="nucleotide sequence ID" value="NZ_FZOB01000010.1"/>
</dbReference>
<evidence type="ECO:0000313" key="6">
    <source>
        <dbReference type="EMBL" id="SNR84722.1"/>
    </source>
</evidence>
<keyword evidence="4" id="KW-0464">Manganese</keyword>
<dbReference type="InterPro" id="IPR005925">
    <property type="entry name" value="Agmatinase-rel"/>
</dbReference>
<reference evidence="7" key="1">
    <citation type="submission" date="2017-06" db="EMBL/GenBank/DDBJ databases">
        <authorList>
            <person name="Varghese N."/>
            <person name="Submissions S."/>
        </authorList>
    </citation>
    <scope>NUCLEOTIDE SEQUENCE [LARGE SCALE GENOMIC DNA]</scope>
    <source>
        <strain evidence="7">DSM 15668</strain>
    </source>
</reference>
<accession>A0A238ZNI7</accession>
<protein>
    <submittedName>
        <fullName evidence="6">Agmatinase</fullName>
    </submittedName>
</protein>
<dbReference type="Pfam" id="PF00491">
    <property type="entry name" value="Arginase"/>
    <property type="match status" value="1"/>
</dbReference>
<dbReference type="SUPFAM" id="SSF52768">
    <property type="entry name" value="Arginase/deacetylase"/>
    <property type="match status" value="1"/>
</dbReference>
<feature type="binding site" evidence="4">
    <location>
        <position position="195"/>
    </location>
    <ligand>
        <name>Mn(2+)</name>
        <dbReference type="ChEBI" id="CHEBI:29035"/>
        <label>1</label>
    </ligand>
</feature>
<evidence type="ECO:0000313" key="7">
    <source>
        <dbReference type="Proteomes" id="UP000198405"/>
    </source>
</evidence>
<dbReference type="NCBIfam" id="TIGR01230">
    <property type="entry name" value="agmatinase"/>
    <property type="match status" value="1"/>
</dbReference>
<dbReference type="PROSITE" id="PS01053">
    <property type="entry name" value="ARGINASE_1"/>
    <property type="match status" value="1"/>
</dbReference>
<dbReference type="GO" id="GO:0008783">
    <property type="term" value="F:agmatinase activity"/>
    <property type="evidence" value="ECO:0007669"/>
    <property type="project" value="TreeGrafter"/>
</dbReference>
<dbReference type="InterPro" id="IPR006035">
    <property type="entry name" value="Ureohydrolase"/>
</dbReference>
<proteinExistence type="inferred from homology"/>
<feature type="binding site" evidence="4">
    <location>
        <position position="122"/>
    </location>
    <ligand>
        <name>Mn(2+)</name>
        <dbReference type="ChEBI" id="CHEBI:29035"/>
        <label>1</label>
    </ligand>
</feature>
<sequence length="266" mass="29580">MKFLAAKDRGEITIFGVPFDGTTCFRPGARFAPAGIRFFSENLETYSPALNRDLDDIDFCDAGDLEINALPEDMVETVYSFMENVKIPVMLGGEHSVTFPVVKALKERYGELTVIHFDAHTDLRDIYSGTAYSHACVMRRVLELGCKIVHVGVRSGTLEEFTLIRDNPLLHLVDIKKLPEILENEKNIYFSIDIDYFDPAFAPGTGTPEPCGGTPVEFFSIIYNLPSANIVGFDIVEVSPPYDPSGITQMLAAKVVRELILKFWGG</sequence>
<dbReference type="AlphaFoldDB" id="A0A238ZNI7"/>
<evidence type="ECO:0000256" key="4">
    <source>
        <dbReference type="PIRSR" id="PIRSR036979-1"/>
    </source>
</evidence>
<dbReference type="CDD" id="cd11593">
    <property type="entry name" value="Agmatinase-like_2"/>
    <property type="match status" value="1"/>
</dbReference>
<evidence type="ECO:0000256" key="5">
    <source>
        <dbReference type="RuleBase" id="RU003684"/>
    </source>
</evidence>
<dbReference type="GO" id="GO:0046872">
    <property type="term" value="F:metal ion binding"/>
    <property type="evidence" value="ECO:0007669"/>
    <property type="project" value="UniProtKB-KW"/>
</dbReference>
<dbReference type="Proteomes" id="UP000198405">
    <property type="component" value="Unassembled WGS sequence"/>
</dbReference>
<comment type="similarity">
    <text evidence="1">Belongs to the arginase family. Agmatinase subfamily.</text>
</comment>
<dbReference type="InterPro" id="IPR023696">
    <property type="entry name" value="Ureohydrolase_dom_sf"/>
</dbReference>
<dbReference type="PROSITE" id="PS51409">
    <property type="entry name" value="ARGINASE_2"/>
    <property type="match status" value="1"/>
</dbReference>
<gene>
    <name evidence="6" type="ORF">SAMN06265340_11038</name>
</gene>